<comment type="caution">
    <text evidence="3">The sequence shown here is derived from an EMBL/GenBank/DDBJ whole genome shotgun (WGS) entry which is preliminary data.</text>
</comment>
<name>A0A7X5VHQ7_9ACTN</name>
<reference evidence="3 4" key="1">
    <citation type="submission" date="2020-03" db="EMBL/GenBank/DDBJ databases">
        <title>Sequencing the genomes of 1000 actinobacteria strains.</title>
        <authorList>
            <person name="Klenk H.-P."/>
        </authorList>
    </citation>
    <scope>NUCLEOTIDE SEQUENCE [LARGE SCALE GENOMIC DNA]</scope>
    <source>
        <strain evidence="3 4">DSM 45490</strain>
    </source>
</reference>
<organism evidence="3 4">
    <name type="scientific">Kribbella shirazensis</name>
    <dbReference type="NCBI Taxonomy" id="1105143"/>
    <lineage>
        <taxon>Bacteria</taxon>
        <taxon>Bacillati</taxon>
        <taxon>Actinomycetota</taxon>
        <taxon>Actinomycetes</taxon>
        <taxon>Propionibacteriales</taxon>
        <taxon>Kribbellaceae</taxon>
        <taxon>Kribbella</taxon>
    </lineage>
</organism>
<sequence>MVDDDKGSATTTIGWRQGLTERIDSLGAAKGRFVQESAPDVETVPAERFFDADFFAECIAQHAGVDRSQLDFDVSSGRPADGVDMRAYVSRYVRHYAGSLSIAALVGMAEGIGLDLSVSRCSFVLWKTIPFRLVLDQRDDEVVRCSERPASWSAAGPVLETLDELRAHVCSRLYGEHLDSFVNTVAERTNLAPGLLWTNVAEWPTTMSAAACEYLDDDVAQGYVDDQRMLLEDEVLPGVTGQPNPLRDRMDWTHVDDGAFPDEVATRRLCCLSYLLEDRFGRLCANCPHLPVEEKVALIRERHGALPGSTAGDATKAAIERGLQRRSAQQVLQARERQAAGRTSPSVE</sequence>
<dbReference type="RefSeq" id="WP_167215954.1">
    <property type="nucleotide sequence ID" value="NZ_JAASRO010000001.1"/>
</dbReference>
<dbReference type="GO" id="GO:0003824">
    <property type="term" value="F:catalytic activity"/>
    <property type="evidence" value="ECO:0007669"/>
    <property type="project" value="UniProtKB-ARBA"/>
</dbReference>
<dbReference type="Proteomes" id="UP000555407">
    <property type="component" value="Unassembled WGS sequence"/>
</dbReference>
<feature type="domain" description="Aerobactin siderophore biosynthesis IucA/IucC-like C-terminal" evidence="2">
    <location>
        <begin position="90"/>
        <end position="240"/>
    </location>
</feature>
<evidence type="ECO:0000313" key="4">
    <source>
        <dbReference type="Proteomes" id="UP000555407"/>
    </source>
</evidence>
<keyword evidence="4" id="KW-1185">Reference proteome</keyword>
<dbReference type="InterPro" id="IPR022770">
    <property type="entry name" value="IucA/IucC-like_C"/>
</dbReference>
<protein>
    <recommendedName>
        <fullName evidence="2">Aerobactin siderophore biosynthesis IucA/IucC-like C-terminal domain-containing protein</fullName>
    </recommendedName>
</protein>
<gene>
    <name evidence="3" type="ORF">BJY22_007166</name>
</gene>
<proteinExistence type="predicted"/>
<dbReference type="Pfam" id="PF06276">
    <property type="entry name" value="FhuF"/>
    <property type="match status" value="1"/>
</dbReference>
<feature type="region of interest" description="Disordered" evidence="1">
    <location>
        <begin position="325"/>
        <end position="348"/>
    </location>
</feature>
<evidence type="ECO:0000313" key="3">
    <source>
        <dbReference type="EMBL" id="NIK61449.1"/>
    </source>
</evidence>
<evidence type="ECO:0000256" key="1">
    <source>
        <dbReference type="SAM" id="MobiDB-lite"/>
    </source>
</evidence>
<dbReference type="EMBL" id="JAASRO010000001">
    <property type="protein sequence ID" value="NIK61449.1"/>
    <property type="molecule type" value="Genomic_DNA"/>
</dbReference>
<dbReference type="AlphaFoldDB" id="A0A7X5VHQ7"/>
<accession>A0A7X5VHQ7</accession>
<evidence type="ECO:0000259" key="2">
    <source>
        <dbReference type="Pfam" id="PF06276"/>
    </source>
</evidence>